<dbReference type="InterPro" id="IPR032675">
    <property type="entry name" value="LRR_dom_sf"/>
</dbReference>
<evidence type="ECO:0000313" key="5">
    <source>
        <dbReference type="EMBL" id="MEQ2227245.1"/>
    </source>
</evidence>
<name>A0ABV0T2Z8_9TELE</name>
<keyword evidence="6" id="KW-1185">Reference proteome</keyword>
<dbReference type="InterPro" id="IPR027038">
    <property type="entry name" value="RanGap"/>
</dbReference>
<feature type="chain" id="PRO_5047221969" evidence="4">
    <location>
        <begin position="21"/>
        <end position="131"/>
    </location>
</feature>
<gene>
    <name evidence="5" type="ORF">ILYODFUR_035807</name>
</gene>
<dbReference type="EMBL" id="JAHRIQ010018574">
    <property type="protein sequence ID" value="MEQ2227245.1"/>
    <property type="molecule type" value="Genomic_DNA"/>
</dbReference>
<dbReference type="PANTHER" id="PTHR24113">
    <property type="entry name" value="RAN GTPASE-ACTIVATING PROTEIN 1"/>
    <property type="match status" value="1"/>
</dbReference>
<organism evidence="5 6">
    <name type="scientific">Ilyodon furcidens</name>
    <name type="common">goldbreast splitfin</name>
    <dbReference type="NCBI Taxonomy" id="33524"/>
    <lineage>
        <taxon>Eukaryota</taxon>
        <taxon>Metazoa</taxon>
        <taxon>Chordata</taxon>
        <taxon>Craniata</taxon>
        <taxon>Vertebrata</taxon>
        <taxon>Euteleostomi</taxon>
        <taxon>Actinopterygii</taxon>
        <taxon>Neopterygii</taxon>
        <taxon>Teleostei</taxon>
        <taxon>Neoteleostei</taxon>
        <taxon>Acanthomorphata</taxon>
        <taxon>Ovalentaria</taxon>
        <taxon>Atherinomorphae</taxon>
        <taxon>Cyprinodontiformes</taxon>
        <taxon>Goodeidae</taxon>
        <taxon>Ilyodon</taxon>
    </lineage>
</organism>
<protein>
    <submittedName>
        <fullName evidence="5">Uncharacterized protein</fullName>
    </submittedName>
</protein>
<evidence type="ECO:0000256" key="3">
    <source>
        <dbReference type="ARBA" id="ARBA00022737"/>
    </source>
</evidence>
<evidence type="ECO:0000256" key="1">
    <source>
        <dbReference type="ARBA" id="ARBA00022468"/>
    </source>
</evidence>
<dbReference type="Pfam" id="PF13516">
    <property type="entry name" value="LRR_6"/>
    <property type="match status" value="1"/>
</dbReference>
<reference evidence="5 6" key="1">
    <citation type="submission" date="2021-06" db="EMBL/GenBank/DDBJ databases">
        <authorList>
            <person name="Palmer J.M."/>
        </authorList>
    </citation>
    <scope>NUCLEOTIDE SEQUENCE [LARGE SCALE GENOMIC DNA]</scope>
    <source>
        <strain evidence="6">if_2019</strain>
        <tissue evidence="5">Muscle</tissue>
    </source>
</reference>
<evidence type="ECO:0000256" key="4">
    <source>
        <dbReference type="SAM" id="SignalP"/>
    </source>
</evidence>
<sequence length="131" mass="14295">MLVQFLCSIIVCVLVGFSLQFNNLGPDSCILLRDLLLDPKTCISSLQLCGNPLLDSGIRILLEALSENQSLTYLSLMHTGFGDSGALELAKMLQQHTGLQELNVAYNLISNKAALVLVDVCREHPSIHTVQ</sequence>
<dbReference type="SUPFAM" id="SSF52047">
    <property type="entry name" value="RNI-like"/>
    <property type="match status" value="1"/>
</dbReference>
<keyword evidence="4" id="KW-0732">Signal</keyword>
<dbReference type="Proteomes" id="UP001482620">
    <property type="component" value="Unassembled WGS sequence"/>
</dbReference>
<comment type="caution">
    <text evidence="5">The sequence shown here is derived from an EMBL/GenBank/DDBJ whole genome shotgun (WGS) entry which is preliminary data.</text>
</comment>
<dbReference type="PANTHER" id="PTHR24113:SF12">
    <property type="entry name" value="RAN GTPASE-ACTIVATING PROTEIN 1"/>
    <property type="match status" value="1"/>
</dbReference>
<keyword evidence="1" id="KW-0343">GTPase activation</keyword>
<keyword evidence="2" id="KW-0433">Leucine-rich repeat</keyword>
<dbReference type="Gene3D" id="3.80.10.10">
    <property type="entry name" value="Ribonuclease Inhibitor"/>
    <property type="match status" value="1"/>
</dbReference>
<proteinExistence type="predicted"/>
<feature type="signal peptide" evidence="4">
    <location>
        <begin position="1"/>
        <end position="20"/>
    </location>
</feature>
<evidence type="ECO:0000313" key="6">
    <source>
        <dbReference type="Proteomes" id="UP001482620"/>
    </source>
</evidence>
<dbReference type="SMART" id="SM00368">
    <property type="entry name" value="LRR_RI"/>
    <property type="match status" value="4"/>
</dbReference>
<evidence type="ECO:0000256" key="2">
    <source>
        <dbReference type="ARBA" id="ARBA00022614"/>
    </source>
</evidence>
<accession>A0ABV0T2Z8</accession>
<dbReference type="InterPro" id="IPR001611">
    <property type="entry name" value="Leu-rich_rpt"/>
</dbReference>
<keyword evidence="3" id="KW-0677">Repeat</keyword>